<evidence type="ECO:0000256" key="1">
    <source>
        <dbReference type="ARBA" id="ARBA00008522"/>
    </source>
</evidence>
<proteinExistence type="inferred from homology"/>
<organism evidence="3 4">
    <name type="scientific">Thalassorhabdus alkalitolerans</name>
    <dbReference type="NCBI Taxonomy" id="2282697"/>
    <lineage>
        <taxon>Bacteria</taxon>
        <taxon>Bacillati</taxon>
        <taxon>Bacillota</taxon>
        <taxon>Bacilli</taxon>
        <taxon>Bacillales</taxon>
        <taxon>Bacillaceae</taxon>
        <taxon>Thalassorhabdus</taxon>
    </lineage>
</organism>
<dbReference type="HAMAP" id="MF_00489">
    <property type="entry name" value="UPF0178"/>
    <property type="match status" value="1"/>
</dbReference>
<evidence type="ECO:0000313" key="3">
    <source>
        <dbReference type="EMBL" id="MFC5713416.1"/>
    </source>
</evidence>
<dbReference type="PANTHER" id="PTHR35146">
    <property type="entry name" value="UPF0178 PROTEIN YAII"/>
    <property type="match status" value="1"/>
</dbReference>
<evidence type="ECO:0000313" key="4">
    <source>
        <dbReference type="Proteomes" id="UP001596142"/>
    </source>
</evidence>
<name>A0ABW0YMN2_9BACI</name>
<dbReference type="Pfam" id="PF02639">
    <property type="entry name" value="DUF188"/>
    <property type="match status" value="1"/>
</dbReference>
<dbReference type="Proteomes" id="UP001596142">
    <property type="component" value="Unassembled WGS sequence"/>
</dbReference>
<dbReference type="EMBL" id="JBHSOZ010000005">
    <property type="protein sequence ID" value="MFC5713416.1"/>
    <property type="molecule type" value="Genomic_DNA"/>
</dbReference>
<protein>
    <recommendedName>
        <fullName evidence="2">UPF0178 protein ACFPU1_11535</fullName>
    </recommendedName>
</protein>
<dbReference type="InterPro" id="IPR003791">
    <property type="entry name" value="UPF0178"/>
</dbReference>
<dbReference type="RefSeq" id="WP_385941216.1">
    <property type="nucleotide sequence ID" value="NZ_JBHSOZ010000005.1"/>
</dbReference>
<reference evidence="4" key="1">
    <citation type="journal article" date="2019" name="Int. J. Syst. Evol. Microbiol.">
        <title>The Global Catalogue of Microorganisms (GCM) 10K type strain sequencing project: providing services to taxonomists for standard genome sequencing and annotation.</title>
        <authorList>
            <consortium name="The Broad Institute Genomics Platform"/>
            <consortium name="The Broad Institute Genome Sequencing Center for Infectious Disease"/>
            <person name="Wu L."/>
            <person name="Ma J."/>
        </authorList>
    </citation>
    <scope>NUCLEOTIDE SEQUENCE [LARGE SCALE GENOMIC DNA]</scope>
    <source>
        <strain evidence="4">CECT 7184</strain>
    </source>
</reference>
<dbReference type="PANTHER" id="PTHR35146:SF1">
    <property type="entry name" value="UPF0178 PROTEIN YAII"/>
    <property type="match status" value="1"/>
</dbReference>
<comment type="caution">
    <text evidence="3">The sequence shown here is derived from an EMBL/GenBank/DDBJ whole genome shotgun (WGS) entry which is preliminary data.</text>
</comment>
<comment type="similarity">
    <text evidence="1 2">Belongs to the UPF0178 family.</text>
</comment>
<evidence type="ECO:0000256" key="2">
    <source>
        <dbReference type="HAMAP-Rule" id="MF_00489"/>
    </source>
</evidence>
<accession>A0ABW0YMN2</accession>
<sequence>MRQKSITIYVDADACPVKKEIDKLAVEHGAEAVFVASYSHFSSDKYKGKLITVDAEPEAADLYIVNHAKKNDVVITHDNGLAAMLLHNGTKVISFRGKEWKNEDTDALLLGRLQGIQAKKQKKMRLKGPPPFSQSDRNNFTETLSRILKE</sequence>
<keyword evidence="4" id="KW-1185">Reference proteome</keyword>
<gene>
    <name evidence="3" type="ORF">ACFPU1_11535</name>
</gene>